<dbReference type="CDD" id="cd12148">
    <property type="entry name" value="fungal_TF_MHR"/>
    <property type="match status" value="1"/>
</dbReference>
<protein>
    <submittedName>
        <fullName evidence="1">Uncharacterized protein</fullName>
    </submittedName>
</protein>
<proteinExistence type="predicted"/>
<reference evidence="1 2" key="1">
    <citation type="submission" date="2018-02" db="EMBL/GenBank/DDBJ databases">
        <title>The genomes of Aspergillus section Nigri reveals drivers in fungal speciation.</title>
        <authorList>
            <consortium name="DOE Joint Genome Institute"/>
            <person name="Vesth T.C."/>
            <person name="Nybo J."/>
            <person name="Theobald S."/>
            <person name="Brandl J."/>
            <person name="Frisvad J.C."/>
            <person name="Nielsen K.F."/>
            <person name="Lyhne E.K."/>
            <person name="Kogle M.E."/>
            <person name="Kuo A."/>
            <person name="Riley R."/>
            <person name="Clum A."/>
            <person name="Nolan M."/>
            <person name="Lipzen A."/>
            <person name="Salamov A."/>
            <person name="Henrissat B."/>
            <person name="Wiebenga A."/>
            <person name="De vries R.P."/>
            <person name="Grigoriev I.V."/>
            <person name="Mortensen U.H."/>
            <person name="Andersen M.R."/>
            <person name="Baker S.E."/>
        </authorList>
    </citation>
    <scope>NUCLEOTIDE SEQUENCE [LARGE SCALE GENOMIC DNA]</scope>
    <source>
        <strain evidence="1 2">CBS 101889</strain>
    </source>
</reference>
<dbReference type="OrthoDB" id="2593732at2759"/>
<sequence length="475" mass="53397">MDMSYDPQATPQSKVLETFDMSPESEMAAEFEMAAESEIDQEMEVCLELEMTPEFEERIPIVESFPDIEGLPELEHSPDTERAPEFSALDSEIEEPEDEMDAMPSYQTTTGIECGLDGNPDFCTPLLVNSILAVAATYSDYPELRAVRGMDRTRGQDFFEEAERLWKAEEGRSTLADISSSDPDDLKFQGKRQASWLMLRQAVQLAKDIGLLHSTGRFWNPDMPVRNRHAEMSFERSRSAYLEPPCWNPDKVHDFNDRILWSAYPSFKQDDLQETPAQLGATLDNTILLAKIAVRIQEFLFNESWRMPTSEVEATADVLLGQVRLIMESLPDSESDQQELSHILLVHGIFQVPLGPQQLEATPEKLWSCRLEPIKKIVEYLRVFESRFGLRSNSETDVGARSPQSSCSISLQQPRRVVGANDRALSIPGGVQQEVGFGGAYVSPFRTADQSSNLELPPEALAVLKGSDNDGSQWM</sequence>
<name>A0A395HVT7_ASPHC</name>
<dbReference type="RefSeq" id="XP_025550790.1">
    <property type="nucleotide sequence ID" value="XM_025697053.1"/>
</dbReference>
<dbReference type="Proteomes" id="UP000248961">
    <property type="component" value="Unassembled WGS sequence"/>
</dbReference>
<gene>
    <name evidence="1" type="ORF">BO97DRAFT_425299</name>
</gene>
<dbReference type="PANTHER" id="PTHR47256:SF10">
    <property type="entry name" value="ZN(II)2CYS6 TRANSCRIPTION FACTOR (EUROFUNG)"/>
    <property type="match status" value="1"/>
</dbReference>
<accession>A0A395HVT7</accession>
<dbReference type="InterPro" id="IPR053187">
    <property type="entry name" value="Notoamide_regulator"/>
</dbReference>
<dbReference type="STRING" id="1450537.A0A395HVT7"/>
<organism evidence="1 2">
    <name type="scientific">Aspergillus homomorphus (strain CBS 101889)</name>
    <dbReference type="NCBI Taxonomy" id="1450537"/>
    <lineage>
        <taxon>Eukaryota</taxon>
        <taxon>Fungi</taxon>
        <taxon>Dikarya</taxon>
        <taxon>Ascomycota</taxon>
        <taxon>Pezizomycotina</taxon>
        <taxon>Eurotiomycetes</taxon>
        <taxon>Eurotiomycetidae</taxon>
        <taxon>Eurotiales</taxon>
        <taxon>Aspergillaceae</taxon>
        <taxon>Aspergillus</taxon>
        <taxon>Aspergillus subgen. Circumdati</taxon>
    </lineage>
</organism>
<evidence type="ECO:0000313" key="1">
    <source>
        <dbReference type="EMBL" id="RAL11636.1"/>
    </source>
</evidence>
<dbReference type="GeneID" id="37201342"/>
<dbReference type="PANTHER" id="PTHR47256">
    <property type="entry name" value="ZN(II)2CYS6 TRANSCRIPTION FACTOR (EUROFUNG)-RELATED"/>
    <property type="match status" value="1"/>
</dbReference>
<dbReference type="EMBL" id="KZ824287">
    <property type="protein sequence ID" value="RAL11636.1"/>
    <property type="molecule type" value="Genomic_DNA"/>
</dbReference>
<evidence type="ECO:0000313" key="2">
    <source>
        <dbReference type="Proteomes" id="UP000248961"/>
    </source>
</evidence>
<dbReference type="VEuPathDB" id="FungiDB:BO97DRAFT_425299"/>
<keyword evidence="2" id="KW-1185">Reference proteome</keyword>
<dbReference type="AlphaFoldDB" id="A0A395HVT7"/>